<gene>
    <name evidence="1" type="primary">g4458</name>
    <name evidence="1" type="ORF">NpPPO83_00004458</name>
</gene>
<evidence type="ECO:0000313" key="2">
    <source>
        <dbReference type="Proteomes" id="UP001165186"/>
    </source>
</evidence>
<dbReference type="EMBL" id="BSXG01000410">
    <property type="protein sequence ID" value="GME31889.1"/>
    <property type="molecule type" value="Genomic_DNA"/>
</dbReference>
<reference evidence="1" key="1">
    <citation type="submission" date="2024-09" db="EMBL/GenBank/DDBJ databases">
        <title>Draft Genome Sequences of Neofusicoccum parvum.</title>
        <authorList>
            <person name="Ashida A."/>
            <person name="Camagna M."/>
            <person name="Tanaka A."/>
            <person name="Takemoto D."/>
        </authorList>
    </citation>
    <scope>NUCLEOTIDE SEQUENCE</scope>
    <source>
        <strain evidence="1">PPO83</strain>
    </source>
</reference>
<proteinExistence type="predicted"/>
<keyword evidence="2" id="KW-1185">Reference proteome</keyword>
<evidence type="ECO:0000313" key="1">
    <source>
        <dbReference type="EMBL" id="GME31889.1"/>
    </source>
</evidence>
<dbReference type="Proteomes" id="UP001165186">
    <property type="component" value="Unassembled WGS sequence"/>
</dbReference>
<organism evidence="1 2">
    <name type="scientific">Neofusicoccum parvum</name>
    <dbReference type="NCBI Taxonomy" id="310453"/>
    <lineage>
        <taxon>Eukaryota</taxon>
        <taxon>Fungi</taxon>
        <taxon>Dikarya</taxon>
        <taxon>Ascomycota</taxon>
        <taxon>Pezizomycotina</taxon>
        <taxon>Dothideomycetes</taxon>
        <taxon>Dothideomycetes incertae sedis</taxon>
        <taxon>Botryosphaeriales</taxon>
        <taxon>Botryosphaeriaceae</taxon>
        <taxon>Neofusicoccum</taxon>
    </lineage>
</organism>
<comment type="caution">
    <text evidence="1">The sequence shown here is derived from an EMBL/GenBank/DDBJ whole genome shotgun (WGS) entry which is preliminary data.</text>
</comment>
<name>A0ACB5S9G2_9PEZI</name>
<protein>
    <submittedName>
        <fullName evidence="1">Major facilitator superfamily protein</fullName>
    </submittedName>
</protein>
<sequence>MGKEEEAAPAANVVAEETPSCGFILASFATSLWQLYLTQGVLVGLGLGMAFLPVVPIASQWFVKKRSLTNGIVSAGSGTGGLAWSFATQAMLARLSAAWALRVIGVVAGAANLAAIAFVRSRNRQIQPTLRGFDARLLRR</sequence>
<accession>A0ACB5S9G2</accession>